<dbReference type="PANTHER" id="PTHR30118:SF15">
    <property type="entry name" value="TRANSCRIPTIONAL REGULATORY PROTEIN"/>
    <property type="match status" value="1"/>
</dbReference>
<dbReference type="SUPFAM" id="SSF46785">
    <property type="entry name" value="Winged helix' DNA-binding domain"/>
    <property type="match status" value="1"/>
</dbReference>
<dbReference type="InterPro" id="IPR005119">
    <property type="entry name" value="LysR_subst-bd"/>
</dbReference>
<evidence type="ECO:0000256" key="1">
    <source>
        <dbReference type="ARBA" id="ARBA00009437"/>
    </source>
</evidence>
<evidence type="ECO:0000256" key="2">
    <source>
        <dbReference type="ARBA" id="ARBA00023015"/>
    </source>
</evidence>
<reference evidence="6 7" key="1">
    <citation type="submission" date="2020-01" db="EMBL/GenBank/DDBJ databases">
        <title>Whole genome and functional gene identification of agarase of Vibrio HN897.</title>
        <authorList>
            <person name="Liu Y."/>
            <person name="Zhao Z."/>
        </authorList>
    </citation>
    <scope>NUCLEOTIDE SEQUENCE [LARGE SCALE GENOMIC DNA]</scope>
    <source>
        <strain evidence="6 7">HN897</strain>
    </source>
</reference>
<keyword evidence="4" id="KW-0804">Transcription</keyword>
<evidence type="ECO:0000313" key="6">
    <source>
        <dbReference type="EMBL" id="QIA65098.1"/>
    </source>
</evidence>
<evidence type="ECO:0000256" key="4">
    <source>
        <dbReference type="ARBA" id="ARBA00023163"/>
    </source>
</evidence>
<dbReference type="InterPro" id="IPR050389">
    <property type="entry name" value="LysR-type_TF"/>
</dbReference>
<dbReference type="Gene3D" id="3.40.190.10">
    <property type="entry name" value="Periplasmic binding protein-like II"/>
    <property type="match status" value="2"/>
</dbReference>
<gene>
    <name evidence="6" type="ORF">GT360_16175</name>
</gene>
<dbReference type="Pfam" id="PF03466">
    <property type="entry name" value="LysR_substrate"/>
    <property type="match status" value="1"/>
</dbReference>
<dbReference type="InterPro" id="IPR036390">
    <property type="entry name" value="WH_DNA-bd_sf"/>
</dbReference>
<dbReference type="PRINTS" id="PR00039">
    <property type="entry name" value="HTHLYSR"/>
</dbReference>
<dbReference type="GO" id="GO:0003677">
    <property type="term" value="F:DNA binding"/>
    <property type="evidence" value="ECO:0007669"/>
    <property type="project" value="UniProtKB-KW"/>
</dbReference>
<dbReference type="EMBL" id="CP047476">
    <property type="protein sequence ID" value="QIA65098.1"/>
    <property type="molecule type" value="Genomic_DNA"/>
</dbReference>
<protein>
    <submittedName>
        <fullName evidence="6">LysR family transcriptional regulator</fullName>
    </submittedName>
</protein>
<dbReference type="Pfam" id="PF00126">
    <property type="entry name" value="HTH_1"/>
    <property type="match status" value="1"/>
</dbReference>
<dbReference type="PROSITE" id="PS50931">
    <property type="entry name" value="HTH_LYSR"/>
    <property type="match status" value="1"/>
</dbReference>
<sequence length="304" mass="34352">MDLAKFDLNLLKTLIVLLKVQNTNKAAEILGTSQPAVSRNLAKIRSEIGDQLFIRQSRGFTLTPKAEELANVLPRLLDELQVSLQSTEFKPEELNGTLRIALNAFIMETHGYKIIQALSEQAPNVTIELHSYTVTTATQLLTGELDFAINFYPLDVSKQLRQVKVGGYSFQGLCRKDHPRAGAVLDLDDFANLDLLGLIVPEFNSDQMIVKKLQAFKHFKPRMRSQNINPLLKEIRHSDAVLVCPMSILESLPNDNYALIKVHEKTTYNKLDLGLIYNSRFLQSSRFHWIESLIEKVLPPSSSH</sequence>
<keyword evidence="3" id="KW-0238">DNA-binding</keyword>
<dbReference type="KEGG" id="vas:GT360_16175"/>
<evidence type="ECO:0000256" key="3">
    <source>
        <dbReference type="ARBA" id="ARBA00023125"/>
    </source>
</evidence>
<comment type="similarity">
    <text evidence="1">Belongs to the LysR transcriptional regulatory family.</text>
</comment>
<dbReference type="RefSeq" id="WP_164649997.1">
    <property type="nucleotide sequence ID" value="NZ_CP047476.1"/>
</dbReference>
<evidence type="ECO:0000313" key="7">
    <source>
        <dbReference type="Proteomes" id="UP000464262"/>
    </source>
</evidence>
<keyword evidence="7" id="KW-1185">Reference proteome</keyword>
<dbReference type="Proteomes" id="UP000464262">
    <property type="component" value="Chromosome 2"/>
</dbReference>
<dbReference type="Gene3D" id="1.10.10.10">
    <property type="entry name" value="Winged helix-like DNA-binding domain superfamily/Winged helix DNA-binding domain"/>
    <property type="match status" value="1"/>
</dbReference>
<accession>A0A7Z2T625</accession>
<proteinExistence type="inferred from homology"/>
<dbReference type="InterPro" id="IPR036388">
    <property type="entry name" value="WH-like_DNA-bd_sf"/>
</dbReference>
<dbReference type="GO" id="GO:0003700">
    <property type="term" value="F:DNA-binding transcription factor activity"/>
    <property type="evidence" value="ECO:0007669"/>
    <property type="project" value="InterPro"/>
</dbReference>
<dbReference type="PANTHER" id="PTHR30118">
    <property type="entry name" value="HTH-TYPE TRANSCRIPTIONAL REGULATOR LEUO-RELATED"/>
    <property type="match status" value="1"/>
</dbReference>
<name>A0A7Z2T625_9VIBR</name>
<evidence type="ECO:0000259" key="5">
    <source>
        <dbReference type="PROSITE" id="PS50931"/>
    </source>
</evidence>
<keyword evidence="2" id="KW-0805">Transcription regulation</keyword>
<feature type="domain" description="HTH lysR-type" evidence="5">
    <location>
        <begin position="6"/>
        <end position="63"/>
    </location>
</feature>
<dbReference type="SUPFAM" id="SSF53850">
    <property type="entry name" value="Periplasmic binding protein-like II"/>
    <property type="match status" value="1"/>
</dbReference>
<dbReference type="InterPro" id="IPR000847">
    <property type="entry name" value="LysR_HTH_N"/>
</dbReference>
<dbReference type="AlphaFoldDB" id="A0A7Z2T625"/>
<organism evidence="6 7">
    <name type="scientific">Vibrio astriarenae</name>
    <dbReference type="NCBI Taxonomy" id="1481923"/>
    <lineage>
        <taxon>Bacteria</taxon>
        <taxon>Pseudomonadati</taxon>
        <taxon>Pseudomonadota</taxon>
        <taxon>Gammaproteobacteria</taxon>
        <taxon>Vibrionales</taxon>
        <taxon>Vibrionaceae</taxon>
        <taxon>Vibrio</taxon>
    </lineage>
</organism>